<keyword evidence="3" id="KW-1185">Reference proteome</keyword>
<accession>A0A811Z8K4</accession>
<dbReference type="AlphaFoldDB" id="A0A811Z8K4"/>
<name>A0A811Z8K4_NYCPR</name>
<dbReference type="EMBL" id="CAJHUB010000757">
    <property type="protein sequence ID" value="CAD7684149.1"/>
    <property type="molecule type" value="Genomic_DNA"/>
</dbReference>
<proteinExistence type="predicted"/>
<reference evidence="2" key="1">
    <citation type="submission" date="2020-12" db="EMBL/GenBank/DDBJ databases">
        <authorList>
            <consortium name="Molecular Ecology Group"/>
        </authorList>
    </citation>
    <scope>NUCLEOTIDE SEQUENCE</scope>
    <source>
        <strain evidence="2">TBG_1078</strain>
    </source>
</reference>
<organism evidence="2 3">
    <name type="scientific">Nyctereutes procyonoides</name>
    <name type="common">Raccoon dog</name>
    <name type="synonym">Canis procyonoides</name>
    <dbReference type="NCBI Taxonomy" id="34880"/>
    <lineage>
        <taxon>Eukaryota</taxon>
        <taxon>Metazoa</taxon>
        <taxon>Chordata</taxon>
        <taxon>Craniata</taxon>
        <taxon>Vertebrata</taxon>
        <taxon>Euteleostomi</taxon>
        <taxon>Mammalia</taxon>
        <taxon>Eutheria</taxon>
        <taxon>Laurasiatheria</taxon>
        <taxon>Carnivora</taxon>
        <taxon>Caniformia</taxon>
        <taxon>Canidae</taxon>
        <taxon>Nyctereutes</taxon>
    </lineage>
</organism>
<evidence type="ECO:0000256" key="1">
    <source>
        <dbReference type="SAM" id="MobiDB-lite"/>
    </source>
</evidence>
<feature type="region of interest" description="Disordered" evidence="1">
    <location>
        <begin position="134"/>
        <end position="164"/>
    </location>
</feature>
<feature type="compositionally biased region" description="Low complexity" evidence="1">
    <location>
        <begin position="151"/>
        <end position="161"/>
    </location>
</feature>
<gene>
    <name evidence="2" type="ORF">NYPRO_LOCUS16942</name>
</gene>
<protein>
    <submittedName>
        <fullName evidence="2">(raccoon dog) hypothetical protein</fullName>
    </submittedName>
</protein>
<feature type="region of interest" description="Disordered" evidence="1">
    <location>
        <begin position="65"/>
        <end position="94"/>
    </location>
</feature>
<sequence length="201" mass="21493">MHVQTPSSTRCLHSCPRISVLTATSMEAPMWRRRRIQAPLTIQPLTTFAFSLGRFLRLAGSKPLVGRRGASVPTQHGPPPGEPTGRGAQCPGQEGTGVCLRDHARSQRPRGQCEVCGVGRPHARAALVGAFPARGGTPPHGPTPHPCFSFQTPQTTDTPTPSLHTHQEVHSQQVANKVGSTVTILSIILGRCPQLPHVISI</sequence>
<comment type="caution">
    <text evidence="2">The sequence shown here is derived from an EMBL/GenBank/DDBJ whole genome shotgun (WGS) entry which is preliminary data.</text>
</comment>
<evidence type="ECO:0000313" key="2">
    <source>
        <dbReference type="EMBL" id="CAD7684149.1"/>
    </source>
</evidence>
<dbReference type="Proteomes" id="UP000645828">
    <property type="component" value="Unassembled WGS sequence"/>
</dbReference>
<evidence type="ECO:0000313" key="3">
    <source>
        <dbReference type="Proteomes" id="UP000645828"/>
    </source>
</evidence>